<dbReference type="AlphaFoldDB" id="A0A8H4W4C5"/>
<dbReference type="CDD" id="cd07491">
    <property type="entry name" value="Peptidases_S8_7"/>
    <property type="match status" value="1"/>
</dbReference>
<comment type="caution">
    <text evidence="8">The sequence shown here is derived from an EMBL/GenBank/DDBJ whole genome shotgun (WGS) entry which is preliminary data.</text>
</comment>
<proteinExistence type="inferred from homology"/>
<evidence type="ECO:0008006" key="10">
    <source>
        <dbReference type="Google" id="ProtNLM"/>
    </source>
</evidence>
<feature type="compositionally biased region" description="Polar residues" evidence="5">
    <location>
        <begin position="287"/>
        <end position="299"/>
    </location>
</feature>
<feature type="compositionally biased region" description="Basic and acidic residues" evidence="5">
    <location>
        <begin position="255"/>
        <end position="268"/>
    </location>
</feature>
<dbReference type="OrthoDB" id="5386278at2759"/>
<feature type="active site" description="Charge relay system" evidence="4">
    <location>
        <position position="626"/>
    </location>
</feature>
<feature type="domain" description="2EXR" evidence="7">
    <location>
        <begin position="946"/>
        <end position="1084"/>
    </location>
</feature>
<dbReference type="GO" id="GO:0006508">
    <property type="term" value="P:proteolysis"/>
    <property type="evidence" value="ECO:0007669"/>
    <property type="project" value="UniProtKB-KW"/>
</dbReference>
<evidence type="ECO:0000259" key="7">
    <source>
        <dbReference type="Pfam" id="PF20150"/>
    </source>
</evidence>
<feature type="domain" description="Peptidase S8/S53" evidence="6">
    <location>
        <begin position="580"/>
        <end position="803"/>
    </location>
</feature>
<evidence type="ECO:0000256" key="4">
    <source>
        <dbReference type="PROSITE-ProRule" id="PRU01240"/>
    </source>
</evidence>
<feature type="compositionally biased region" description="Basic and acidic residues" evidence="5">
    <location>
        <begin position="311"/>
        <end position="325"/>
    </location>
</feature>
<organism evidence="8 9">
    <name type="scientific">Cudoniella acicularis</name>
    <dbReference type="NCBI Taxonomy" id="354080"/>
    <lineage>
        <taxon>Eukaryota</taxon>
        <taxon>Fungi</taxon>
        <taxon>Dikarya</taxon>
        <taxon>Ascomycota</taxon>
        <taxon>Pezizomycotina</taxon>
        <taxon>Leotiomycetes</taxon>
        <taxon>Helotiales</taxon>
        <taxon>Tricladiaceae</taxon>
        <taxon>Cudoniella</taxon>
    </lineage>
</organism>
<keyword evidence="3 4" id="KW-0720">Serine protease</keyword>
<evidence type="ECO:0000256" key="3">
    <source>
        <dbReference type="ARBA" id="ARBA00022825"/>
    </source>
</evidence>
<feature type="active site" description="Charge relay system" evidence="4">
    <location>
        <position position="789"/>
    </location>
</feature>
<keyword evidence="2 4" id="KW-0378">Hydrolase</keyword>
<protein>
    <recommendedName>
        <fullName evidence="10">Peptidase S8/S53 domain-containing protein</fullName>
    </recommendedName>
</protein>
<evidence type="ECO:0000313" key="9">
    <source>
        <dbReference type="Proteomes" id="UP000566819"/>
    </source>
</evidence>
<dbReference type="Gene3D" id="1.25.40.20">
    <property type="entry name" value="Ankyrin repeat-containing domain"/>
    <property type="match status" value="1"/>
</dbReference>
<reference evidence="8 9" key="1">
    <citation type="submission" date="2020-03" db="EMBL/GenBank/DDBJ databases">
        <title>Draft Genome Sequence of Cudoniella acicularis.</title>
        <authorList>
            <person name="Buettner E."/>
            <person name="Kellner H."/>
        </authorList>
    </citation>
    <scope>NUCLEOTIDE SEQUENCE [LARGE SCALE GENOMIC DNA]</scope>
    <source>
        <strain evidence="8 9">DSM 108380</strain>
    </source>
</reference>
<dbReference type="PANTHER" id="PTHR35910">
    <property type="entry name" value="2EXR DOMAIN-CONTAINING PROTEIN"/>
    <property type="match status" value="1"/>
</dbReference>
<dbReference type="PANTHER" id="PTHR35910:SF6">
    <property type="entry name" value="2EXR DOMAIN-CONTAINING PROTEIN"/>
    <property type="match status" value="1"/>
</dbReference>
<keyword evidence="9" id="KW-1185">Reference proteome</keyword>
<dbReference type="SUPFAM" id="SSF52743">
    <property type="entry name" value="Subtilisin-like"/>
    <property type="match status" value="1"/>
</dbReference>
<dbReference type="GO" id="GO:0004252">
    <property type="term" value="F:serine-type endopeptidase activity"/>
    <property type="evidence" value="ECO:0007669"/>
    <property type="project" value="UniProtKB-UniRule"/>
</dbReference>
<dbReference type="Proteomes" id="UP000566819">
    <property type="component" value="Unassembled WGS sequence"/>
</dbReference>
<dbReference type="InterPro" id="IPR036770">
    <property type="entry name" value="Ankyrin_rpt-contain_sf"/>
</dbReference>
<evidence type="ECO:0000259" key="6">
    <source>
        <dbReference type="Pfam" id="PF00082"/>
    </source>
</evidence>
<evidence type="ECO:0000313" key="8">
    <source>
        <dbReference type="EMBL" id="KAF4633297.1"/>
    </source>
</evidence>
<dbReference type="InterPro" id="IPR015500">
    <property type="entry name" value="Peptidase_S8_subtilisin-rel"/>
</dbReference>
<dbReference type="PRINTS" id="PR00723">
    <property type="entry name" value="SUBTILISIN"/>
</dbReference>
<dbReference type="InterPro" id="IPR036852">
    <property type="entry name" value="Peptidase_S8/S53_dom_sf"/>
</dbReference>
<name>A0A8H4W4C5_9HELO</name>
<dbReference type="PROSITE" id="PS51892">
    <property type="entry name" value="SUBTILASE"/>
    <property type="match status" value="1"/>
</dbReference>
<dbReference type="Pfam" id="PF00082">
    <property type="entry name" value="Peptidase_S8"/>
    <property type="match status" value="1"/>
</dbReference>
<dbReference type="SMART" id="SM00248">
    <property type="entry name" value="ANK"/>
    <property type="match status" value="3"/>
</dbReference>
<dbReference type="InterPro" id="IPR045518">
    <property type="entry name" value="2EXR"/>
</dbReference>
<evidence type="ECO:0000256" key="2">
    <source>
        <dbReference type="ARBA" id="ARBA00022801"/>
    </source>
</evidence>
<feature type="active site" description="Charge relay system" evidence="4">
    <location>
        <position position="586"/>
    </location>
</feature>
<comment type="similarity">
    <text evidence="4">Belongs to the peptidase S8 family.</text>
</comment>
<feature type="region of interest" description="Disordered" evidence="5">
    <location>
        <begin position="216"/>
        <end position="325"/>
    </location>
</feature>
<dbReference type="Pfam" id="PF12796">
    <property type="entry name" value="Ank_2"/>
    <property type="match status" value="1"/>
</dbReference>
<accession>A0A8H4W4C5</accession>
<dbReference type="InterPro" id="IPR002110">
    <property type="entry name" value="Ankyrin_rpt"/>
</dbReference>
<evidence type="ECO:0000256" key="5">
    <source>
        <dbReference type="SAM" id="MobiDB-lite"/>
    </source>
</evidence>
<dbReference type="SUPFAM" id="SSF48403">
    <property type="entry name" value="Ankyrin repeat"/>
    <property type="match status" value="1"/>
</dbReference>
<keyword evidence="1 4" id="KW-0645">Protease</keyword>
<dbReference type="EMBL" id="JAAMPI010000272">
    <property type="protein sequence ID" value="KAF4633297.1"/>
    <property type="molecule type" value="Genomic_DNA"/>
</dbReference>
<dbReference type="Gene3D" id="3.40.50.200">
    <property type="entry name" value="Peptidase S8/S53 domain"/>
    <property type="match status" value="1"/>
</dbReference>
<evidence type="ECO:0000256" key="1">
    <source>
        <dbReference type="ARBA" id="ARBA00022670"/>
    </source>
</evidence>
<dbReference type="InterPro" id="IPR000209">
    <property type="entry name" value="Peptidase_S8/S53_dom"/>
</dbReference>
<dbReference type="Pfam" id="PF20150">
    <property type="entry name" value="2EXR"/>
    <property type="match status" value="1"/>
</dbReference>
<sequence length="1256" mass="140255">MSNNPGVCFGRGAFVVDSSLSPVLGHDNEVPDSDLSSDEDGDDEVSVKRRFEQIINDLKNKNELDLTTFDHNAGYLGQKTVGDGDHNTLLHLLVEDAKDKVIAKYQPLVKLLLDRHPHLIIACYHSENCLHVAIRRNVAPKLALFLIERAGEETLCAKDDKGNTPLHLAVDYERCTDGQLEVVKALVSRCDKAMDERTNAPNLFSPYLYYKHTRRENEITGGPGGGNESGRFNSTVPKSTAAPKEGFQYPGMESSKLEYRSARGRDGGPESNGYTGSEPRYKYNLSEPPSRTINRTRTGTGLGGKPPAPAKDSKSKIKAKEEAKATEESMGAVRSYLRLHCMRTRNHDDAVDFLYGRNQENQIYFGLYEPPSLKISEERIEEGLVHLKFEDVLQYVALPSMQLEKKSSTSKLLRKLPNPDGKGRSDMVFLFNFLRNKRVKRVIRVIVDDTMEPAHSDEAIEKALGGLKVEIWDWRKIDLCTKTIVTAAPDAEVGGLKMLTKLEKVYLHFEQGLETSKRTRNNIRDFQRRLKLLRPEVEVEVVGENRPEKSELSGEMLTCMNEFADFIQNVESPLPLQEPVTIALIDDGVDINEQSLHSKIIGGRSFCQRDRFQNLSKPYYVTSGGHGTVMASLICRVCPNAQLFVVKLDNYVGESSKRRITAKSAAKAVRAAVDKNVHIISMSWTIERTAQNAADIQDLEAAIEAAARAGILMSCAANDQGITRDQSFPAACGGTKHLFKIGAAEASGAVWKFVGDPADVDFIFPGHNVVKDQPNDAPLEKCKTLTGSSVAPAIASGLAALVLYCVRLGALNTQVTSQQSGQSGNAVTMANFKAIKGHERMKEAFLAIGTSQASGNKYIEVWDVFGPVAKKAERVGREGRIEILNLRALQRRKPLYAYTSTLTVATNPTEPAKSPLTALDDSDMVAPRVLAVTTPDEGRLSAIPEFTLFPKLPTELCNVIWTFAMPGPRLVEVEIKTLNTKYYLNEDPRPGAAQSFKKKGTFCGFKVADQSPPALLHTCHQSRLVALRYFQLCLTYIPSVEDKFFEKSLYSPSQDWTTIATIDKQIPNEKFVSPGIWLQPDIDTVYFPGQCAEYSHNSWHYNQSELWGHIMTTKADLKVDRIRSVGFGLGDPSDLLDYIAPWSYSAPYRFPSLTSIQLFICWEGRDLPPYHDPISLRGRMLSQIPKLTASRSRGARKLRVRLGNMPHFSYNIWDCTQWDMSFLDLGEDWGNVNNRTFEYLIPLDSMAFWETEHSRW</sequence>
<gene>
    <name evidence="8" type="ORF">G7Y89_g4816</name>
</gene>